<dbReference type="UniPathway" id="UPA00078">
    <property type="reaction ID" value="UER00161"/>
</dbReference>
<comment type="similarity">
    <text evidence="9">Belongs to the dethiobiotin synthetase family.</text>
</comment>
<comment type="function">
    <text evidence="9">Catalyzes a mechanistically unusual reaction, the ATP-dependent insertion of CO2 between the N7 and N8 nitrogen atoms of 7,8-diaminopelargonic acid (DAPA, also called 7,8-diammoniononanoate) to form a ureido ring.</text>
</comment>
<evidence type="ECO:0000256" key="6">
    <source>
        <dbReference type="ARBA" id="ARBA00022840"/>
    </source>
</evidence>
<dbReference type="SUPFAM" id="SSF52540">
    <property type="entry name" value="P-loop containing nucleoside triphosphate hydrolases"/>
    <property type="match status" value="1"/>
</dbReference>
<comment type="catalytic activity">
    <reaction evidence="8">
        <text>(7R,8S)-8-amino-7-(carboxyamino)nonanoate + ATP = (4R,5S)-dethiobiotin + ADP + phosphate + H(+)</text>
        <dbReference type="Rhea" id="RHEA:63684"/>
        <dbReference type="ChEBI" id="CHEBI:15378"/>
        <dbReference type="ChEBI" id="CHEBI:30616"/>
        <dbReference type="ChEBI" id="CHEBI:43474"/>
        <dbReference type="ChEBI" id="CHEBI:149470"/>
        <dbReference type="ChEBI" id="CHEBI:149473"/>
        <dbReference type="ChEBI" id="CHEBI:456216"/>
    </reaction>
</comment>
<keyword evidence="11" id="KW-1185">Reference proteome</keyword>
<evidence type="ECO:0000256" key="1">
    <source>
        <dbReference type="ARBA" id="ARBA00022490"/>
    </source>
</evidence>
<gene>
    <name evidence="10" type="primary">bioD1</name>
    <name evidence="9" type="synonym">bioD</name>
    <name evidence="10" type="ORF">SAMEA4364220_01093</name>
</gene>
<dbReference type="HAMAP" id="MF_00336">
    <property type="entry name" value="BioD"/>
    <property type="match status" value="1"/>
</dbReference>
<dbReference type="EC" id="6.3.3.3" evidence="9"/>
<evidence type="ECO:0000256" key="8">
    <source>
        <dbReference type="ARBA" id="ARBA00047386"/>
    </source>
</evidence>
<keyword evidence="1 9" id="KW-0963">Cytoplasm</keyword>
<feature type="binding site" evidence="9">
    <location>
        <position position="115"/>
    </location>
    <ligand>
        <name>Mg(2+)</name>
        <dbReference type="ChEBI" id="CHEBI:18420"/>
    </ligand>
</feature>
<comment type="subcellular location">
    <subcellularLocation>
        <location evidence="9">Cytoplasm</location>
    </subcellularLocation>
</comment>
<keyword evidence="6 9" id="KW-0067">ATP-binding</keyword>
<evidence type="ECO:0000256" key="2">
    <source>
        <dbReference type="ARBA" id="ARBA00022598"/>
    </source>
</evidence>
<proteinExistence type="inferred from homology"/>
<accession>A0A239TRW4</accession>
<comment type="catalytic activity">
    <reaction evidence="9">
        <text>(7R,8S)-7,8-diammoniononanoate + CO2 + ATP = (4R,5S)-dethiobiotin + ADP + phosphate + 3 H(+)</text>
        <dbReference type="Rhea" id="RHEA:15805"/>
        <dbReference type="ChEBI" id="CHEBI:15378"/>
        <dbReference type="ChEBI" id="CHEBI:16526"/>
        <dbReference type="ChEBI" id="CHEBI:30616"/>
        <dbReference type="ChEBI" id="CHEBI:43474"/>
        <dbReference type="ChEBI" id="CHEBI:149469"/>
        <dbReference type="ChEBI" id="CHEBI:149473"/>
        <dbReference type="ChEBI" id="CHEBI:456216"/>
        <dbReference type="EC" id="6.3.3.3"/>
    </reaction>
</comment>
<dbReference type="GO" id="GO:0005829">
    <property type="term" value="C:cytosol"/>
    <property type="evidence" value="ECO:0007669"/>
    <property type="project" value="TreeGrafter"/>
</dbReference>
<protein>
    <recommendedName>
        <fullName evidence="9">ATP-dependent dethiobiotin synthetase BioD</fullName>
        <ecNumber evidence="9">6.3.3.3</ecNumber>
    </recommendedName>
    <alternativeName>
        <fullName evidence="9">DTB synthetase</fullName>
        <shortName evidence="9">DTBS</shortName>
    </alternativeName>
    <alternativeName>
        <fullName evidence="9">Dethiobiotin synthase</fullName>
    </alternativeName>
</protein>
<organism evidence="10 11">
    <name type="scientific">Megamonas hypermegale</name>
    <dbReference type="NCBI Taxonomy" id="158847"/>
    <lineage>
        <taxon>Bacteria</taxon>
        <taxon>Bacillati</taxon>
        <taxon>Bacillota</taxon>
        <taxon>Negativicutes</taxon>
        <taxon>Selenomonadales</taxon>
        <taxon>Selenomonadaceae</taxon>
        <taxon>Megamonas</taxon>
    </lineage>
</organism>
<dbReference type="PIRSF" id="PIRSF006755">
    <property type="entry name" value="DTB_synth"/>
    <property type="match status" value="1"/>
</dbReference>
<dbReference type="InterPro" id="IPR004472">
    <property type="entry name" value="DTB_synth_BioD"/>
</dbReference>
<comment type="pathway">
    <text evidence="9">Cofactor biosynthesis; biotin biosynthesis; biotin from 7,8-diaminononanoate: step 1/2.</text>
</comment>
<evidence type="ECO:0000313" key="11">
    <source>
        <dbReference type="Proteomes" id="UP000215383"/>
    </source>
</evidence>
<dbReference type="GO" id="GO:0009102">
    <property type="term" value="P:biotin biosynthetic process"/>
    <property type="evidence" value="ECO:0007669"/>
    <property type="project" value="UniProtKB-UniRule"/>
</dbReference>
<dbReference type="PANTHER" id="PTHR43210">
    <property type="entry name" value="DETHIOBIOTIN SYNTHETASE"/>
    <property type="match status" value="1"/>
</dbReference>
<dbReference type="Gene3D" id="3.40.50.300">
    <property type="entry name" value="P-loop containing nucleotide triphosphate hydrolases"/>
    <property type="match status" value="1"/>
</dbReference>
<dbReference type="eggNOG" id="COG0132">
    <property type="taxonomic scope" value="Bacteria"/>
</dbReference>
<feature type="binding site" evidence="9">
    <location>
        <position position="209"/>
    </location>
    <ligand>
        <name>ATP</name>
        <dbReference type="ChEBI" id="CHEBI:30616"/>
    </ligand>
</feature>
<evidence type="ECO:0000256" key="9">
    <source>
        <dbReference type="HAMAP-Rule" id="MF_00336"/>
    </source>
</evidence>
<feature type="binding site" evidence="9">
    <location>
        <begin position="115"/>
        <end position="118"/>
    </location>
    <ligand>
        <name>ATP</name>
        <dbReference type="ChEBI" id="CHEBI:30616"/>
    </ligand>
</feature>
<keyword evidence="7 9" id="KW-0460">Magnesium</keyword>
<dbReference type="Proteomes" id="UP000215383">
    <property type="component" value="Chromosome 1"/>
</dbReference>
<comment type="cofactor">
    <cofactor evidence="9">
        <name>Mg(2+)</name>
        <dbReference type="ChEBI" id="CHEBI:18420"/>
    </cofactor>
</comment>
<dbReference type="InterPro" id="IPR027417">
    <property type="entry name" value="P-loop_NTPase"/>
</dbReference>
<feature type="binding site" evidence="9">
    <location>
        <position position="54"/>
    </location>
    <ligand>
        <name>Mg(2+)</name>
        <dbReference type="ChEBI" id="CHEBI:18420"/>
    </ligand>
</feature>
<comment type="caution">
    <text evidence="9">Lacks conserved residue(s) required for the propagation of feature annotation.</text>
</comment>
<comment type="subunit">
    <text evidence="9">Homodimer.</text>
</comment>
<evidence type="ECO:0000256" key="3">
    <source>
        <dbReference type="ARBA" id="ARBA00022723"/>
    </source>
</evidence>
<feature type="binding site" evidence="9">
    <location>
        <position position="45"/>
    </location>
    <ligand>
        <name>substrate</name>
    </ligand>
</feature>
<dbReference type="EMBL" id="LT906446">
    <property type="protein sequence ID" value="SNU99353.1"/>
    <property type="molecule type" value="Genomic_DNA"/>
</dbReference>
<dbReference type="GO" id="GO:0000287">
    <property type="term" value="F:magnesium ion binding"/>
    <property type="evidence" value="ECO:0007669"/>
    <property type="project" value="UniProtKB-UniRule"/>
</dbReference>
<evidence type="ECO:0000313" key="10">
    <source>
        <dbReference type="EMBL" id="SNU99353.1"/>
    </source>
</evidence>
<keyword evidence="2 9" id="KW-0436">Ligase</keyword>
<dbReference type="AlphaFoldDB" id="A0A239TRW4"/>
<feature type="binding site" evidence="9">
    <location>
        <begin position="179"/>
        <end position="180"/>
    </location>
    <ligand>
        <name>ATP</name>
        <dbReference type="ChEBI" id="CHEBI:30616"/>
    </ligand>
</feature>
<dbReference type="CDD" id="cd03109">
    <property type="entry name" value="DTBS"/>
    <property type="match status" value="1"/>
</dbReference>
<keyword evidence="3 9" id="KW-0479">Metal-binding</keyword>
<feature type="binding site" evidence="9">
    <location>
        <position position="20"/>
    </location>
    <ligand>
        <name>Mg(2+)</name>
        <dbReference type="ChEBI" id="CHEBI:18420"/>
    </ligand>
</feature>
<reference evidence="10 11" key="1">
    <citation type="submission" date="2017-06" db="EMBL/GenBank/DDBJ databases">
        <authorList>
            <consortium name="Pathogen Informatics"/>
        </authorList>
    </citation>
    <scope>NUCLEOTIDE SEQUENCE [LARGE SCALE GENOMIC DNA]</scope>
    <source>
        <strain evidence="10 11">NCTC10570</strain>
    </source>
</reference>
<dbReference type="PANTHER" id="PTHR43210:SF2">
    <property type="entry name" value="ATP-DEPENDENT DETHIOBIOTIN SYNTHETASE BIOD 2"/>
    <property type="match status" value="1"/>
</dbReference>
<name>A0A239TRW4_9FIRM</name>
<evidence type="ECO:0000256" key="7">
    <source>
        <dbReference type="ARBA" id="ARBA00022842"/>
    </source>
</evidence>
<evidence type="ECO:0000256" key="4">
    <source>
        <dbReference type="ARBA" id="ARBA00022741"/>
    </source>
</evidence>
<dbReference type="GO" id="GO:0005524">
    <property type="term" value="F:ATP binding"/>
    <property type="evidence" value="ECO:0007669"/>
    <property type="project" value="UniProtKB-UniRule"/>
</dbReference>
<feature type="active site" evidence="9">
    <location>
        <position position="41"/>
    </location>
</feature>
<sequence length="225" mass="24785">MFKLSKGLFISATGTDIGKTYVTALIVKKLREAGLNAGYYKAALSGADCIKNSDAGFVNEFAKIGQDENTLLSYLYKNAVSPHLAAKIEGNPVEKDVVIQGYKTVQAKYDYVTVEGSGGIICPIRYDDKAQYFLEDIIKWLNLSVLLVADAGLGTINSVVLTKEYMQNHGLKLQGIILNNYTGTVMQKDNIKMIEEMTGQKVLALVKPNDTDIDIDVEVLRNLYE</sequence>
<dbReference type="GO" id="GO:0004141">
    <property type="term" value="F:dethiobiotin synthase activity"/>
    <property type="evidence" value="ECO:0007669"/>
    <property type="project" value="UniProtKB-UniRule"/>
</dbReference>
<feature type="binding site" evidence="9">
    <location>
        <position position="54"/>
    </location>
    <ligand>
        <name>ATP</name>
        <dbReference type="ChEBI" id="CHEBI:30616"/>
    </ligand>
</feature>
<dbReference type="Pfam" id="PF13500">
    <property type="entry name" value="AAA_26"/>
    <property type="match status" value="1"/>
</dbReference>
<dbReference type="NCBIfam" id="TIGR00347">
    <property type="entry name" value="bioD"/>
    <property type="match status" value="1"/>
</dbReference>
<evidence type="ECO:0000256" key="5">
    <source>
        <dbReference type="ARBA" id="ARBA00022756"/>
    </source>
</evidence>
<feature type="binding site" evidence="9">
    <location>
        <begin position="16"/>
        <end position="21"/>
    </location>
    <ligand>
        <name>ATP</name>
        <dbReference type="ChEBI" id="CHEBI:30616"/>
    </ligand>
</feature>
<keyword evidence="4 9" id="KW-0547">Nucleotide-binding</keyword>
<keyword evidence="5 9" id="KW-0093">Biotin biosynthesis</keyword>